<proteinExistence type="predicted"/>
<dbReference type="EMBL" id="BAFO02000028">
    <property type="protein sequence ID" value="GAD85224.1"/>
    <property type="molecule type" value="Genomic_DNA"/>
</dbReference>
<accession>U5EJC8</accession>
<dbReference type="RefSeq" id="WP_019049770.1">
    <property type="nucleotide sequence ID" value="NZ_BAFO02000028.1"/>
</dbReference>
<protein>
    <submittedName>
        <fullName evidence="2">MarR family transcriptional regulator</fullName>
    </submittedName>
</protein>
<evidence type="ECO:0000313" key="2">
    <source>
        <dbReference type="EMBL" id="GAD85224.1"/>
    </source>
</evidence>
<dbReference type="SUPFAM" id="SSF46785">
    <property type="entry name" value="Winged helix' DNA-binding domain"/>
    <property type="match status" value="1"/>
</dbReference>
<dbReference type="InterPro" id="IPR000835">
    <property type="entry name" value="HTH_MarR-typ"/>
</dbReference>
<dbReference type="eggNOG" id="COG1846">
    <property type="taxonomic scope" value="Bacteria"/>
</dbReference>
<dbReference type="GeneID" id="91514029"/>
<dbReference type="Proteomes" id="UP000017048">
    <property type="component" value="Unassembled WGS sequence"/>
</dbReference>
<dbReference type="STRING" id="1824.SAMN05444423_101692"/>
<sequence length="155" mass="17004">MTDDAAPLSAHPAFLLGQLGFHTAYRFADLLAPLGIKPRHFGMLKLLSQHDGRTQQELGEALDIHRNVMVSLVDDLESRGLVERRRHPTDRRAHALYLLPAAHALLTQAESAVETLDADLLAALTPEDRATFLDLLQRTAAANGLRPGIHPGLTR</sequence>
<comment type="caution">
    <text evidence="2">The sequence shown here is derived from an EMBL/GenBank/DDBJ whole genome shotgun (WGS) entry which is preliminary data.</text>
</comment>
<dbReference type="PROSITE" id="PS50995">
    <property type="entry name" value="HTH_MARR_2"/>
    <property type="match status" value="1"/>
</dbReference>
<dbReference type="OrthoDB" id="4463574at2"/>
<keyword evidence="3" id="KW-1185">Reference proteome</keyword>
<dbReference type="GO" id="GO:0006950">
    <property type="term" value="P:response to stress"/>
    <property type="evidence" value="ECO:0007669"/>
    <property type="project" value="TreeGrafter"/>
</dbReference>
<name>U5EJC8_NOCAS</name>
<dbReference type="InterPro" id="IPR036388">
    <property type="entry name" value="WH-like_DNA-bd_sf"/>
</dbReference>
<dbReference type="GO" id="GO:0003700">
    <property type="term" value="F:DNA-binding transcription factor activity"/>
    <property type="evidence" value="ECO:0007669"/>
    <property type="project" value="InterPro"/>
</dbReference>
<organism evidence="2 3">
    <name type="scientific">Nocardia asteroides NBRC 15531</name>
    <dbReference type="NCBI Taxonomy" id="1110697"/>
    <lineage>
        <taxon>Bacteria</taxon>
        <taxon>Bacillati</taxon>
        <taxon>Actinomycetota</taxon>
        <taxon>Actinomycetes</taxon>
        <taxon>Mycobacteriales</taxon>
        <taxon>Nocardiaceae</taxon>
        <taxon>Nocardia</taxon>
    </lineage>
</organism>
<dbReference type="InterPro" id="IPR039422">
    <property type="entry name" value="MarR/SlyA-like"/>
</dbReference>
<dbReference type="Gene3D" id="1.10.10.10">
    <property type="entry name" value="Winged helix-like DNA-binding domain superfamily/Winged helix DNA-binding domain"/>
    <property type="match status" value="1"/>
</dbReference>
<dbReference type="PANTHER" id="PTHR33164:SF89">
    <property type="entry name" value="MARR FAMILY REGULATORY PROTEIN"/>
    <property type="match status" value="1"/>
</dbReference>
<evidence type="ECO:0000313" key="3">
    <source>
        <dbReference type="Proteomes" id="UP000017048"/>
    </source>
</evidence>
<evidence type="ECO:0000259" key="1">
    <source>
        <dbReference type="PROSITE" id="PS50995"/>
    </source>
</evidence>
<feature type="domain" description="HTH marR-type" evidence="1">
    <location>
        <begin position="1"/>
        <end position="141"/>
    </location>
</feature>
<dbReference type="SMART" id="SM00347">
    <property type="entry name" value="HTH_MARR"/>
    <property type="match status" value="1"/>
</dbReference>
<gene>
    <name evidence="2" type="ORF">NCAST_28_00040</name>
</gene>
<dbReference type="Pfam" id="PF12802">
    <property type="entry name" value="MarR_2"/>
    <property type="match status" value="1"/>
</dbReference>
<dbReference type="PANTHER" id="PTHR33164">
    <property type="entry name" value="TRANSCRIPTIONAL REGULATOR, MARR FAMILY"/>
    <property type="match status" value="1"/>
</dbReference>
<dbReference type="PRINTS" id="PR00598">
    <property type="entry name" value="HTHMARR"/>
</dbReference>
<reference evidence="2 3" key="1">
    <citation type="journal article" date="2014" name="BMC Genomics">
        <title>Genome based analysis of type-I polyketide synthase and nonribosomal peptide synthetase gene clusters in seven strains of five representative Nocardia species.</title>
        <authorList>
            <person name="Komaki H."/>
            <person name="Ichikawa N."/>
            <person name="Hosoyama A."/>
            <person name="Takahashi-Nakaguchi A."/>
            <person name="Matsuzawa T."/>
            <person name="Suzuki K."/>
            <person name="Fujita N."/>
            <person name="Gonoi T."/>
        </authorList>
    </citation>
    <scope>NUCLEOTIDE SEQUENCE [LARGE SCALE GENOMIC DNA]</scope>
    <source>
        <strain evidence="2 3">NBRC 15531</strain>
    </source>
</reference>
<dbReference type="InterPro" id="IPR036390">
    <property type="entry name" value="WH_DNA-bd_sf"/>
</dbReference>
<dbReference type="AlphaFoldDB" id="U5EJC8"/>